<sequence length="554" mass="61154">MNPGDASRLRINQEMGEEWNRALHRESKSRPGTAQTCFPSHLRVESADPIRQRSNSTQSLSPMQTFPEVPASPTEQTCPITLPVRTSSRRVVDHPADADHQSHDEVDDSLVAVPEEEEDQHADGGIGYAVTTSEDTCFGETSIGVEKLLGLDMGEEEANALERTATSTNVPQIRETQSTPDLTVTAEDDMVYRPQMYLSVRPRPLSQLSQLSDTLNGSFIVPPSPIHGSRRRSKRISCRLSTHMKLNGSFTLDEATIDSWEEDIDWCYENEAEANCDFDWDHDLQNAAGNPNDEPQSFSPAPVLETAAFEIPIPKSELLEIPEEIKEETAEEELVINEKRITGLFEDRLLLPPSPRFPPSSFGGFPRARDSGFEGGNTDDQSMLMRAGNNALRHRSITTSTDLSMRSYREELFRVARQLDEHIAALNQELGGSPFNSPPMSPLSRPTVPDDISLFSGKRQRADSQTTCVTLCSDTDTITHFETHEVITPASSAHNSFHFTKQRASSVTGAGYAVEGRSEKGLSFPAAAIPGVVELGPGDFDALCAEEPEFVHFI</sequence>
<feature type="compositionally biased region" description="Polar residues" evidence="1">
    <location>
        <begin position="52"/>
        <end position="64"/>
    </location>
</feature>
<feature type="compositionally biased region" description="Basic and acidic residues" evidence="1">
    <location>
        <begin position="42"/>
        <end position="51"/>
    </location>
</feature>
<comment type="caution">
    <text evidence="2">The sequence shown here is derived from an EMBL/GenBank/DDBJ whole genome shotgun (WGS) entry which is preliminary data.</text>
</comment>
<organism evidence="2 3">
    <name type="scientific">Sphaerosporella brunnea</name>
    <dbReference type="NCBI Taxonomy" id="1250544"/>
    <lineage>
        <taxon>Eukaryota</taxon>
        <taxon>Fungi</taxon>
        <taxon>Dikarya</taxon>
        <taxon>Ascomycota</taxon>
        <taxon>Pezizomycotina</taxon>
        <taxon>Pezizomycetes</taxon>
        <taxon>Pezizales</taxon>
        <taxon>Pyronemataceae</taxon>
        <taxon>Sphaerosporella</taxon>
    </lineage>
</organism>
<protein>
    <submittedName>
        <fullName evidence="2">Uncharacterized protein</fullName>
    </submittedName>
</protein>
<proteinExistence type="predicted"/>
<dbReference type="InParanoid" id="A0A5J5EC13"/>
<evidence type="ECO:0000256" key="1">
    <source>
        <dbReference type="SAM" id="MobiDB-lite"/>
    </source>
</evidence>
<dbReference type="EMBL" id="VXIS01000552">
    <property type="protein sequence ID" value="KAA8892894.1"/>
    <property type="molecule type" value="Genomic_DNA"/>
</dbReference>
<accession>A0A5J5EC13</accession>
<gene>
    <name evidence="2" type="ORF">FN846DRAFT_601636</name>
</gene>
<dbReference type="OrthoDB" id="24581at2759"/>
<dbReference type="AlphaFoldDB" id="A0A5J5EC13"/>
<keyword evidence="3" id="KW-1185">Reference proteome</keyword>
<dbReference type="Proteomes" id="UP000326924">
    <property type="component" value="Unassembled WGS sequence"/>
</dbReference>
<name>A0A5J5EC13_9PEZI</name>
<evidence type="ECO:0000313" key="2">
    <source>
        <dbReference type="EMBL" id="KAA8892894.1"/>
    </source>
</evidence>
<evidence type="ECO:0000313" key="3">
    <source>
        <dbReference type="Proteomes" id="UP000326924"/>
    </source>
</evidence>
<reference evidence="2 3" key="1">
    <citation type="submission" date="2019-09" db="EMBL/GenBank/DDBJ databases">
        <title>Draft genome of the ectomycorrhizal ascomycete Sphaerosporella brunnea.</title>
        <authorList>
            <consortium name="DOE Joint Genome Institute"/>
            <person name="Benucci G.M."/>
            <person name="Marozzi G."/>
            <person name="Antonielli L."/>
            <person name="Sanchez S."/>
            <person name="Marco P."/>
            <person name="Wang X."/>
            <person name="Falini L.B."/>
            <person name="Barry K."/>
            <person name="Haridas S."/>
            <person name="Lipzen A."/>
            <person name="Labutti K."/>
            <person name="Grigoriev I.V."/>
            <person name="Murat C."/>
            <person name="Martin F."/>
            <person name="Albertini E."/>
            <person name="Donnini D."/>
            <person name="Bonito G."/>
        </authorList>
    </citation>
    <scope>NUCLEOTIDE SEQUENCE [LARGE SCALE GENOMIC DNA]</scope>
    <source>
        <strain evidence="2 3">Sb_GMNB300</strain>
    </source>
</reference>
<feature type="region of interest" description="Disordered" evidence="1">
    <location>
        <begin position="23"/>
        <end position="78"/>
    </location>
</feature>